<keyword evidence="1" id="KW-0732">Signal</keyword>
<sequence>MSQNIRIAMLIILHFSALLSAFGQAKNKEILTQDETQAIKIRTFSLPSTTAQLLSLGPERGMVIYNTNPSTTGTLSYPSIGVGVYVFDGIGWVISKSEKLSFSNTNTNPGLINAVLLLDEGDFMPPNAIQEAGRYYYIRNTSKINKLSILGVIDFGEDTAKNISLTPKEGTMMIYSDGKNWYRLK</sequence>
<evidence type="ECO:0000313" key="3">
    <source>
        <dbReference type="Proteomes" id="UP000837932"/>
    </source>
</evidence>
<evidence type="ECO:0000313" key="2">
    <source>
        <dbReference type="EMBL" id="CAH0997675.1"/>
    </source>
</evidence>
<keyword evidence="3" id="KW-1185">Reference proteome</keyword>
<dbReference type="Proteomes" id="UP000837932">
    <property type="component" value="Unassembled WGS sequence"/>
</dbReference>
<evidence type="ECO:0008006" key="4">
    <source>
        <dbReference type="Google" id="ProtNLM"/>
    </source>
</evidence>
<comment type="caution">
    <text evidence="2">The sequence shown here is derived from an EMBL/GenBank/DDBJ whole genome shotgun (WGS) entry which is preliminary data.</text>
</comment>
<feature type="chain" id="PRO_5046688196" description="SH3 domain-containing protein" evidence="1">
    <location>
        <begin position="26"/>
        <end position="185"/>
    </location>
</feature>
<proteinExistence type="predicted"/>
<dbReference type="RefSeq" id="WP_238808486.1">
    <property type="nucleotide sequence ID" value="NZ_CAKLPY010000005.1"/>
</dbReference>
<dbReference type="EMBL" id="CAKLPY010000005">
    <property type="protein sequence ID" value="CAH0997675.1"/>
    <property type="molecule type" value="Genomic_DNA"/>
</dbReference>
<gene>
    <name evidence="2" type="ORF">EMA8858_03809</name>
</gene>
<evidence type="ECO:0000256" key="1">
    <source>
        <dbReference type="SAM" id="SignalP"/>
    </source>
</evidence>
<feature type="signal peptide" evidence="1">
    <location>
        <begin position="1"/>
        <end position="25"/>
    </location>
</feature>
<organism evidence="2 3">
    <name type="scientific">Emticicia aquatica</name>
    <dbReference type="NCBI Taxonomy" id="1681835"/>
    <lineage>
        <taxon>Bacteria</taxon>
        <taxon>Pseudomonadati</taxon>
        <taxon>Bacteroidota</taxon>
        <taxon>Cytophagia</taxon>
        <taxon>Cytophagales</taxon>
        <taxon>Leadbetterellaceae</taxon>
        <taxon>Emticicia</taxon>
    </lineage>
</organism>
<accession>A0ABM9AUS4</accession>
<reference evidence="2" key="1">
    <citation type="submission" date="2021-12" db="EMBL/GenBank/DDBJ databases">
        <authorList>
            <person name="Rodrigo-Torres L."/>
            <person name="Arahal R. D."/>
            <person name="Lucena T."/>
        </authorList>
    </citation>
    <scope>NUCLEOTIDE SEQUENCE</scope>
    <source>
        <strain evidence="2">CECT 8858</strain>
    </source>
</reference>
<name>A0ABM9AUS4_9BACT</name>
<protein>
    <recommendedName>
        <fullName evidence="4">SH3 domain-containing protein</fullName>
    </recommendedName>
</protein>